<dbReference type="PANTHER" id="PTHR43968:SF13">
    <property type="entry name" value="GLUTATHIONE TRANSFERASE OMEGA-1"/>
    <property type="match status" value="1"/>
</dbReference>
<keyword evidence="3" id="KW-0175">Coiled coil</keyword>
<dbReference type="InterPro" id="IPR036282">
    <property type="entry name" value="Glutathione-S-Trfase_C_sf"/>
</dbReference>
<dbReference type="SUPFAM" id="SSF52833">
    <property type="entry name" value="Thioredoxin-like"/>
    <property type="match status" value="1"/>
</dbReference>
<evidence type="ECO:0000259" key="6">
    <source>
        <dbReference type="PROSITE" id="PS50405"/>
    </source>
</evidence>
<evidence type="ECO:0000256" key="3">
    <source>
        <dbReference type="SAM" id="Coils"/>
    </source>
</evidence>
<organism evidence="7 8">
    <name type="scientific">Trichoderma aggressivum f. europaeum</name>
    <dbReference type="NCBI Taxonomy" id="173218"/>
    <lineage>
        <taxon>Eukaryota</taxon>
        <taxon>Fungi</taxon>
        <taxon>Dikarya</taxon>
        <taxon>Ascomycota</taxon>
        <taxon>Pezizomycotina</taxon>
        <taxon>Sordariomycetes</taxon>
        <taxon>Hypocreomycetidae</taxon>
        <taxon>Hypocreales</taxon>
        <taxon>Hypocreaceae</taxon>
        <taxon>Trichoderma</taxon>
    </lineage>
</organism>
<evidence type="ECO:0000313" key="7">
    <source>
        <dbReference type="EMBL" id="KAK4067162.1"/>
    </source>
</evidence>
<feature type="compositionally biased region" description="Basic and acidic residues" evidence="4">
    <location>
        <begin position="329"/>
        <end position="340"/>
    </location>
</feature>
<protein>
    <recommendedName>
        <fullName evidence="9">Glutathione S-transferase</fullName>
    </recommendedName>
</protein>
<evidence type="ECO:0000256" key="4">
    <source>
        <dbReference type="SAM" id="MobiDB-lite"/>
    </source>
</evidence>
<comment type="similarity">
    <text evidence="1">Belongs to the GST superfamily.</text>
</comment>
<accession>A0AAE1IAT7</accession>
<feature type="domain" description="GST N-terminal" evidence="5">
    <location>
        <begin position="27"/>
        <end position="112"/>
    </location>
</feature>
<comment type="caution">
    <text evidence="7">The sequence shown here is derived from an EMBL/GenBank/DDBJ whole genome shotgun (WGS) entry which is preliminary data.</text>
</comment>
<name>A0AAE1IAT7_9HYPO</name>
<sequence>MPSVDTSIHSAPSGAAAQLAARHADEQPLKLYGGWFCPFVQRAWITLEEKKIPHQYVEINPYKKEPEFLRLNPRGLVPTLAVPVDAAGTEQKPLFESSIIIEYLEDAYSDESKYGPRLLPSDPYQKARARLWIDHISTRIIPAFYKFLQHTPDKDFSIDEAREELHGHIKTLVAQMDSKGPWFLGENISLVDISLIPWAKRLWLLDYYKPGGLQLPQGGGEKNEWTRLNSWMMAVENRESVKNTWSASEQYIDVYKRYAEDTTNSLQIADSSKSIFFHHKLLDPNIGIAAMSNQQASRFTPQNKSTNERLSTNTVGLVALSDFRKRRAEVREQQEREAREAALSGTSKPDRSLTGTPDNAGSDSAGSAGPGPLKKKLKKKAKNPSKKLLSFGGDDDDDDAGDSENVGTSAASEPSSDKDGALGEKKAKIKANAAVGLAPKAVTKAALRKEAAEREALRREFVALQESIKATEIAIPFVFYDGANIPGGTVRMKKGDFIWVFLDKSRKVGAELGVGEQANAQRAWARVGVDDLMLHYDFYYFVVNKSLGPGGKPIFDYSAEAPIRTTSTDSDSDLSSGVLVTAAAKAAAAKARQPDVSTLEGFGEDPTLTKVVDRRWYERHKHIYPASTWQEFDPEMDYSAQIRKDTGGNTFFFSK</sequence>
<evidence type="ECO:0000256" key="2">
    <source>
        <dbReference type="ARBA" id="ARBA00023002"/>
    </source>
</evidence>
<dbReference type="InterPro" id="IPR004045">
    <property type="entry name" value="Glutathione_S-Trfase_N"/>
</dbReference>
<dbReference type="InterPro" id="IPR005442">
    <property type="entry name" value="GST_omega"/>
</dbReference>
<dbReference type="GO" id="GO:0004364">
    <property type="term" value="F:glutathione transferase activity"/>
    <property type="evidence" value="ECO:0007669"/>
    <property type="project" value="InterPro"/>
</dbReference>
<dbReference type="AlphaFoldDB" id="A0AAE1IAT7"/>
<dbReference type="EMBL" id="JAWRVG010000036">
    <property type="protein sequence ID" value="KAK4067162.1"/>
    <property type="molecule type" value="Genomic_DNA"/>
</dbReference>
<dbReference type="SUPFAM" id="SSF47616">
    <property type="entry name" value="GST C-terminal domain-like"/>
    <property type="match status" value="1"/>
</dbReference>
<dbReference type="GO" id="GO:0005737">
    <property type="term" value="C:cytoplasm"/>
    <property type="evidence" value="ECO:0007669"/>
    <property type="project" value="InterPro"/>
</dbReference>
<feature type="compositionally biased region" description="Basic residues" evidence="4">
    <location>
        <begin position="373"/>
        <end position="385"/>
    </location>
</feature>
<evidence type="ECO:0000313" key="8">
    <source>
        <dbReference type="Proteomes" id="UP001273209"/>
    </source>
</evidence>
<keyword evidence="8" id="KW-1185">Reference proteome</keyword>
<feature type="domain" description="GST C-terminal" evidence="6">
    <location>
        <begin position="122"/>
        <end position="254"/>
    </location>
</feature>
<dbReference type="PROSITE" id="PS50405">
    <property type="entry name" value="GST_CTER"/>
    <property type="match status" value="1"/>
</dbReference>
<feature type="region of interest" description="Disordered" evidence="4">
    <location>
        <begin position="328"/>
        <end position="424"/>
    </location>
</feature>
<evidence type="ECO:0000256" key="1">
    <source>
        <dbReference type="ARBA" id="ARBA00007409"/>
    </source>
</evidence>
<proteinExistence type="inferred from homology"/>
<dbReference type="RefSeq" id="XP_062753223.1">
    <property type="nucleotide sequence ID" value="XM_062902675.1"/>
</dbReference>
<dbReference type="Proteomes" id="UP001273209">
    <property type="component" value="Unassembled WGS sequence"/>
</dbReference>
<dbReference type="InterPro" id="IPR040079">
    <property type="entry name" value="Glutathione_S-Trfase"/>
</dbReference>
<feature type="coiled-coil region" evidence="3">
    <location>
        <begin position="447"/>
        <end position="474"/>
    </location>
</feature>
<evidence type="ECO:0008006" key="9">
    <source>
        <dbReference type="Google" id="ProtNLM"/>
    </source>
</evidence>
<dbReference type="SFLD" id="SFLDS00019">
    <property type="entry name" value="Glutathione_Transferase_(cytos"/>
    <property type="match status" value="1"/>
</dbReference>
<dbReference type="PANTHER" id="PTHR43968">
    <property type="match status" value="1"/>
</dbReference>
<dbReference type="Pfam" id="PF04921">
    <property type="entry name" value="XAP5"/>
    <property type="match status" value="1"/>
</dbReference>
<dbReference type="SFLD" id="SFLDG00358">
    <property type="entry name" value="Main_(cytGST)"/>
    <property type="match status" value="1"/>
</dbReference>
<dbReference type="Pfam" id="PF13410">
    <property type="entry name" value="GST_C_2"/>
    <property type="match status" value="1"/>
</dbReference>
<dbReference type="GeneID" id="87922580"/>
<dbReference type="InterPro" id="IPR010987">
    <property type="entry name" value="Glutathione-S-Trfase_C-like"/>
</dbReference>
<dbReference type="InterPro" id="IPR050983">
    <property type="entry name" value="GST_Omega/HSP26"/>
</dbReference>
<dbReference type="Pfam" id="PF13409">
    <property type="entry name" value="GST_N_2"/>
    <property type="match status" value="1"/>
</dbReference>
<feature type="compositionally biased region" description="Acidic residues" evidence="4">
    <location>
        <begin position="393"/>
        <end position="402"/>
    </location>
</feature>
<feature type="compositionally biased region" description="Polar residues" evidence="4">
    <location>
        <begin position="405"/>
        <end position="414"/>
    </location>
</feature>
<dbReference type="GO" id="GO:0045174">
    <property type="term" value="F:glutathione dehydrogenase (ascorbate) activity"/>
    <property type="evidence" value="ECO:0007669"/>
    <property type="project" value="UniProtKB-ARBA"/>
</dbReference>
<dbReference type="PROSITE" id="PS50404">
    <property type="entry name" value="GST_NTER"/>
    <property type="match status" value="1"/>
</dbReference>
<dbReference type="InterPro" id="IPR036249">
    <property type="entry name" value="Thioredoxin-like_sf"/>
</dbReference>
<dbReference type="PRINTS" id="PR01625">
    <property type="entry name" value="GSTRNSFRASEO"/>
</dbReference>
<reference evidence="7" key="1">
    <citation type="submission" date="2023-11" db="EMBL/GenBank/DDBJ databases">
        <title>The genome sequences of three competitors of mushroom-forming fungi.</title>
        <authorList>
            <person name="Beijen E."/>
            <person name="Ohm R.A."/>
        </authorList>
    </citation>
    <scope>NUCLEOTIDE SEQUENCE</scope>
    <source>
        <strain evidence="7">CBS 100526</strain>
    </source>
</reference>
<dbReference type="Gene3D" id="1.20.1050.10">
    <property type="match status" value="1"/>
</dbReference>
<dbReference type="Gene3D" id="3.40.30.10">
    <property type="entry name" value="Glutaredoxin"/>
    <property type="match status" value="1"/>
</dbReference>
<gene>
    <name evidence="7" type="ORF">Triagg1_7890</name>
</gene>
<dbReference type="CDD" id="cd00570">
    <property type="entry name" value="GST_N_family"/>
    <property type="match status" value="1"/>
</dbReference>
<feature type="compositionally biased region" description="Basic and acidic residues" evidence="4">
    <location>
        <begin position="415"/>
        <end position="424"/>
    </location>
</feature>
<dbReference type="InterPro" id="IPR048337">
    <property type="entry name" value="FAM50A/XAP5_C"/>
</dbReference>
<feature type="compositionally biased region" description="Low complexity" evidence="4">
    <location>
        <begin position="357"/>
        <end position="372"/>
    </location>
</feature>
<dbReference type="CDD" id="cd00299">
    <property type="entry name" value="GST_C_family"/>
    <property type="match status" value="1"/>
</dbReference>
<evidence type="ECO:0000259" key="5">
    <source>
        <dbReference type="PROSITE" id="PS50404"/>
    </source>
</evidence>
<keyword evidence="2" id="KW-0560">Oxidoreductase</keyword>